<dbReference type="GeneID" id="79586260"/>
<proteinExistence type="predicted"/>
<evidence type="ECO:0000313" key="1">
    <source>
        <dbReference type="EMBL" id="UGL62792.1"/>
    </source>
</evidence>
<dbReference type="EMBL" id="OK275492">
    <property type="protein sequence ID" value="UGL62792.1"/>
    <property type="molecule type" value="Genomic_DNA"/>
</dbReference>
<sequence>MSLRVSEDHREVVRSKLEEMRRQAPDPDKVSEADAVRKIIEEAASRKVQQ</sequence>
<keyword evidence="2" id="KW-1185">Reference proteome</keyword>
<dbReference type="Proteomes" id="UP000828647">
    <property type="component" value="Segment"/>
</dbReference>
<organism evidence="1 2">
    <name type="scientific">Xanthomonas phage FMYAK-P1</name>
    <dbReference type="NCBI Taxonomy" id="2886031"/>
    <lineage>
        <taxon>Viruses</taxon>
        <taxon>Duplodnaviria</taxon>
        <taxon>Heunggongvirae</taxon>
        <taxon>Uroviricota</taxon>
        <taxon>Caudoviricetes</taxon>
        <taxon>Mesyanzhinovviridae</taxon>
        <taxon>Bradleyvirinae</taxon>
        <taxon>Bosavirus</taxon>
        <taxon>Bosavirus FMYAK</taxon>
    </lineage>
</organism>
<protein>
    <submittedName>
        <fullName evidence="1">Uncharacterized protein</fullName>
    </submittedName>
</protein>
<dbReference type="RefSeq" id="YP_010738879.1">
    <property type="nucleotide sequence ID" value="NC_073032.1"/>
</dbReference>
<reference evidence="1 2" key="1">
    <citation type="submission" date="2021-09" db="EMBL/GenBank/DDBJ databases">
        <authorList>
            <person name="Bringhurst R.M."/>
        </authorList>
    </citation>
    <scope>NUCLEOTIDE SEQUENCE [LARGE SCALE GENOMIC DNA]</scope>
</reference>
<name>A0AAE9CAB1_9CAUD</name>
<accession>A0AAE9CAB1</accession>
<evidence type="ECO:0000313" key="2">
    <source>
        <dbReference type="Proteomes" id="UP000828647"/>
    </source>
</evidence>
<dbReference type="KEGG" id="vg:79586260"/>